<evidence type="ECO:0000256" key="5">
    <source>
        <dbReference type="ARBA" id="ARBA00023242"/>
    </source>
</evidence>
<gene>
    <name evidence="10" type="primary">8233243</name>
    <name evidence="9" type="ORF">Phum_PHUM517330</name>
</gene>
<evidence type="ECO:0000313" key="9">
    <source>
        <dbReference type="EMBL" id="EEB18520.1"/>
    </source>
</evidence>
<name>E0VYR4_PEDHC</name>
<dbReference type="HOGENOM" id="CLU_048802_4_0_1"/>
<dbReference type="GeneID" id="8233243"/>
<keyword evidence="11" id="KW-1185">Reference proteome</keyword>
<dbReference type="Pfam" id="PF06102">
    <property type="entry name" value="RRP36"/>
    <property type="match status" value="1"/>
</dbReference>
<dbReference type="OrthoDB" id="448446at2759"/>
<feature type="compositionally biased region" description="Acidic residues" evidence="8">
    <location>
        <begin position="1"/>
        <end position="20"/>
    </location>
</feature>
<reference evidence="9" key="1">
    <citation type="submission" date="2007-04" db="EMBL/GenBank/DDBJ databases">
        <title>Annotation of Pediculus humanus corporis strain USDA.</title>
        <authorList>
            <person name="Kirkness E."/>
            <person name="Hannick L."/>
            <person name="Hass B."/>
            <person name="Bruggner R."/>
            <person name="Lawson D."/>
            <person name="Bidwell S."/>
            <person name="Joardar V."/>
            <person name="Caler E."/>
            <person name="Walenz B."/>
            <person name="Inman J."/>
            <person name="Schobel S."/>
            <person name="Galinsky K."/>
            <person name="Amedeo P."/>
            <person name="Strausberg R."/>
        </authorList>
    </citation>
    <scope>NUCLEOTIDE SEQUENCE</scope>
    <source>
        <strain evidence="9">USDA</strain>
    </source>
</reference>
<feature type="compositionally biased region" description="Basic and acidic residues" evidence="8">
    <location>
        <begin position="48"/>
        <end position="61"/>
    </location>
</feature>
<reference evidence="10" key="3">
    <citation type="submission" date="2020-05" db="UniProtKB">
        <authorList>
            <consortium name="EnsemblMetazoa"/>
        </authorList>
    </citation>
    <scope>IDENTIFICATION</scope>
    <source>
        <strain evidence="10">USDA</strain>
    </source>
</reference>
<keyword evidence="3 6" id="KW-0690">Ribosome biogenesis</keyword>
<dbReference type="PANTHER" id="PTHR21738">
    <property type="entry name" value="RIBOSOMAL RNA PROCESSING PROTEIN 36 HOMOLOG"/>
    <property type="match status" value="1"/>
</dbReference>
<sequence length="223" mass="26634">MESDENINNDAVDDVDETENNEIKSKISSSKIYNEAIFGKKQIPGSKFKRENKNRPREVSSKIKPKFQRSKLNKQNIDPRFSSLYGTFSKKHFDNAYGFLNTIRKNEEKTLKKLLKREKNPNEIKKIKFLLQRMKNQDLEQEKLNKKLERREKEREEQIKALESGIKPHFKTKYEKKIVDLVDKYATLKKSGKVQKYIEKKQKKESIKEKKKLRYFDVKINDD</sequence>
<proteinExistence type="inferred from homology"/>
<evidence type="ECO:0000313" key="11">
    <source>
        <dbReference type="Proteomes" id="UP000009046"/>
    </source>
</evidence>
<evidence type="ECO:0000256" key="2">
    <source>
        <dbReference type="ARBA" id="ARBA00009418"/>
    </source>
</evidence>
<keyword evidence="6" id="KW-0687">Ribonucleoprotein</keyword>
<feature type="region of interest" description="Disordered" evidence="8">
    <location>
        <begin position="43"/>
        <end position="75"/>
    </location>
</feature>
<dbReference type="GO" id="GO:0005730">
    <property type="term" value="C:nucleolus"/>
    <property type="evidence" value="ECO:0007669"/>
    <property type="project" value="UniProtKB-SubCell"/>
</dbReference>
<dbReference type="PANTHER" id="PTHR21738:SF0">
    <property type="entry name" value="RIBOSOMAL RNA PROCESSING PROTEIN 36 HOMOLOG"/>
    <property type="match status" value="1"/>
</dbReference>
<evidence type="ECO:0000256" key="7">
    <source>
        <dbReference type="SAM" id="Coils"/>
    </source>
</evidence>
<dbReference type="eggNOG" id="KOG3190">
    <property type="taxonomic scope" value="Eukaryota"/>
</dbReference>
<protein>
    <recommendedName>
        <fullName evidence="6">rRNA biogenesis protein RRP36</fullName>
    </recommendedName>
</protein>
<dbReference type="GO" id="GO:0030686">
    <property type="term" value="C:90S preribosome"/>
    <property type="evidence" value="ECO:0007669"/>
    <property type="project" value="TreeGrafter"/>
</dbReference>
<keyword evidence="7" id="KW-0175">Coiled coil</keyword>
<dbReference type="KEGG" id="phu:Phum_PHUM517330"/>
<dbReference type="OMA" id="CRNVEQK"/>
<feature type="coiled-coil region" evidence="7">
    <location>
        <begin position="127"/>
        <end position="165"/>
    </location>
</feature>
<evidence type="ECO:0000256" key="8">
    <source>
        <dbReference type="SAM" id="MobiDB-lite"/>
    </source>
</evidence>
<dbReference type="EMBL" id="DS235846">
    <property type="protein sequence ID" value="EEB18520.1"/>
    <property type="molecule type" value="Genomic_DNA"/>
</dbReference>
<dbReference type="AlphaFoldDB" id="E0VYR4"/>
<comment type="subcellular location">
    <subcellularLocation>
        <location evidence="1 6">Nucleus</location>
        <location evidence="1 6">Nucleolus</location>
    </subcellularLocation>
</comment>
<organism>
    <name type="scientific">Pediculus humanus subsp. corporis</name>
    <name type="common">Body louse</name>
    <dbReference type="NCBI Taxonomy" id="121224"/>
    <lineage>
        <taxon>Eukaryota</taxon>
        <taxon>Metazoa</taxon>
        <taxon>Ecdysozoa</taxon>
        <taxon>Arthropoda</taxon>
        <taxon>Hexapoda</taxon>
        <taxon>Insecta</taxon>
        <taxon>Pterygota</taxon>
        <taxon>Neoptera</taxon>
        <taxon>Paraneoptera</taxon>
        <taxon>Psocodea</taxon>
        <taxon>Troctomorpha</taxon>
        <taxon>Phthiraptera</taxon>
        <taxon>Anoplura</taxon>
        <taxon>Pediculidae</taxon>
        <taxon>Pediculus</taxon>
    </lineage>
</organism>
<dbReference type="GO" id="GO:0000462">
    <property type="term" value="P:maturation of SSU-rRNA from tricistronic rRNA transcript (SSU-rRNA, 5.8S rRNA, LSU-rRNA)"/>
    <property type="evidence" value="ECO:0007669"/>
    <property type="project" value="TreeGrafter"/>
</dbReference>
<accession>E0VYR4</accession>
<evidence type="ECO:0000256" key="1">
    <source>
        <dbReference type="ARBA" id="ARBA00004604"/>
    </source>
</evidence>
<comment type="subunit">
    <text evidence="6">Associates with 90S and pre-40S pre-ribosomal particles.</text>
</comment>
<dbReference type="InterPro" id="IPR009292">
    <property type="entry name" value="RRP36"/>
</dbReference>
<evidence type="ECO:0000256" key="3">
    <source>
        <dbReference type="ARBA" id="ARBA00022517"/>
    </source>
</evidence>
<dbReference type="STRING" id="121224.E0VYR4"/>
<evidence type="ECO:0000256" key="4">
    <source>
        <dbReference type="ARBA" id="ARBA00022552"/>
    </source>
</evidence>
<dbReference type="CTD" id="8233243"/>
<dbReference type="VEuPathDB" id="VectorBase:PHUM517330"/>
<keyword evidence="4 6" id="KW-0698">rRNA processing</keyword>
<dbReference type="Proteomes" id="UP000009046">
    <property type="component" value="Unassembled WGS sequence"/>
</dbReference>
<comment type="function">
    <text evidence="6">Component of the 90S pre-ribosome involved in the maturation of rRNAs. Required for early cleavages of the pre-RNAs in the 40S ribosomal subunit maturation pathway.</text>
</comment>
<dbReference type="RefSeq" id="XP_002431258.1">
    <property type="nucleotide sequence ID" value="XM_002431213.1"/>
</dbReference>
<feature type="compositionally biased region" description="Basic residues" evidence="8">
    <location>
        <begin position="63"/>
        <end position="72"/>
    </location>
</feature>
<reference evidence="9" key="2">
    <citation type="submission" date="2007-04" db="EMBL/GenBank/DDBJ databases">
        <title>The genome of the human body louse.</title>
        <authorList>
            <consortium name="The Human Body Louse Genome Consortium"/>
            <person name="Kirkness E."/>
            <person name="Walenz B."/>
            <person name="Hass B."/>
            <person name="Bruggner R."/>
            <person name="Strausberg R."/>
        </authorList>
    </citation>
    <scope>NUCLEOTIDE SEQUENCE</scope>
    <source>
        <strain evidence="9">USDA</strain>
    </source>
</reference>
<evidence type="ECO:0000313" key="10">
    <source>
        <dbReference type="EnsemblMetazoa" id="PHUM517330-PA"/>
    </source>
</evidence>
<comment type="similarity">
    <text evidence="2 6">Belongs to the RRP36 family.</text>
</comment>
<keyword evidence="5 6" id="KW-0539">Nucleus</keyword>
<dbReference type="InParanoid" id="E0VYR4"/>
<evidence type="ECO:0000256" key="6">
    <source>
        <dbReference type="RuleBase" id="RU368027"/>
    </source>
</evidence>
<feature type="region of interest" description="Disordered" evidence="8">
    <location>
        <begin position="1"/>
        <end position="25"/>
    </location>
</feature>
<dbReference type="FunCoup" id="E0VYR4">
    <property type="interactions" value="1357"/>
</dbReference>
<dbReference type="EMBL" id="AAZO01006287">
    <property type="status" value="NOT_ANNOTATED_CDS"/>
    <property type="molecule type" value="Genomic_DNA"/>
</dbReference>
<dbReference type="EnsemblMetazoa" id="PHUM517330-RA">
    <property type="protein sequence ID" value="PHUM517330-PA"/>
    <property type="gene ID" value="PHUM517330"/>
</dbReference>